<feature type="compositionally biased region" description="Basic and acidic residues" evidence="1">
    <location>
        <begin position="216"/>
        <end position="232"/>
    </location>
</feature>
<comment type="caution">
    <text evidence="2">The sequence shown here is derived from an EMBL/GenBank/DDBJ whole genome shotgun (WGS) entry which is preliminary data.</text>
</comment>
<protein>
    <submittedName>
        <fullName evidence="2">Uncharacterized protein</fullName>
    </submittedName>
</protein>
<feature type="region of interest" description="Disordered" evidence="1">
    <location>
        <begin position="384"/>
        <end position="420"/>
    </location>
</feature>
<feature type="region of interest" description="Disordered" evidence="1">
    <location>
        <begin position="606"/>
        <end position="639"/>
    </location>
</feature>
<evidence type="ECO:0000313" key="2">
    <source>
        <dbReference type="EMBL" id="OWR43074.1"/>
    </source>
</evidence>
<dbReference type="KEGG" id="dpl:KGM_202282"/>
<dbReference type="STRING" id="278856.A0A212ENL1"/>
<dbReference type="InParanoid" id="A0A212ENL1"/>
<proteinExistence type="predicted"/>
<keyword evidence="3" id="KW-1185">Reference proteome</keyword>
<dbReference type="eggNOG" id="ENOG502T7W3">
    <property type="taxonomic scope" value="Eukaryota"/>
</dbReference>
<name>A0A212ENL1_DANPL</name>
<feature type="compositionally biased region" description="Basic and acidic residues" evidence="1">
    <location>
        <begin position="194"/>
        <end position="209"/>
    </location>
</feature>
<feature type="region of interest" description="Disordered" evidence="1">
    <location>
        <begin position="106"/>
        <end position="135"/>
    </location>
</feature>
<dbReference type="Proteomes" id="UP000007151">
    <property type="component" value="Unassembled WGS sequence"/>
</dbReference>
<evidence type="ECO:0000313" key="3">
    <source>
        <dbReference type="Proteomes" id="UP000007151"/>
    </source>
</evidence>
<dbReference type="AlphaFoldDB" id="A0A212ENL1"/>
<feature type="compositionally biased region" description="Basic and acidic residues" evidence="1">
    <location>
        <begin position="617"/>
        <end position="639"/>
    </location>
</feature>
<feature type="compositionally biased region" description="Basic and acidic residues" evidence="1">
    <location>
        <begin position="148"/>
        <end position="184"/>
    </location>
</feature>
<feature type="compositionally biased region" description="Basic and acidic residues" evidence="1">
    <location>
        <begin position="384"/>
        <end position="399"/>
    </location>
</feature>
<evidence type="ECO:0000256" key="1">
    <source>
        <dbReference type="SAM" id="MobiDB-lite"/>
    </source>
</evidence>
<accession>A0A212ENL1</accession>
<organism evidence="2 3">
    <name type="scientific">Danaus plexippus plexippus</name>
    <dbReference type="NCBI Taxonomy" id="278856"/>
    <lineage>
        <taxon>Eukaryota</taxon>
        <taxon>Metazoa</taxon>
        <taxon>Ecdysozoa</taxon>
        <taxon>Arthropoda</taxon>
        <taxon>Hexapoda</taxon>
        <taxon>Insecta</taxon>
        <taxon>Pterygota</taxon>
        <taxon>Neoptera</taxon>
        <taxon>Endopterygota</taxon>
        <taxon>Lepidoptera</taxon>
        <taxon>Glossata</taxon>
        <taxon>Ditrysia</taxon>
        <taxon>Papilionoidea</taxon>
        <taxon>Nymphalidae</taxon>
        <taxon>Danainae</taxon>
        <taxon>Danaini</taxon>
        <taxon>Danaina</taxon>
        <taxon>Danaus</taxon>
        <taxon>Danaus</taxon>
    </lineage>
</organism>
<gene>
    <name evidence="2" type="ORF">KGM_202282</name>
</gene>
<feature type="region of interest" description="Disordered" evidence="1">
    <location>
        <begin position="148"/>
        <end position="236"/>
    </location>
</feature>
<dbReference type="EMBL" id="AGBW02013634">
    <property type="protein sequence ID" value="OWR43074.1"/>
    <property type="molecule type" value="Genomic_DNA"/>
</dbReference>
<sequence length="639" mass="74150">MGKSDKKNKSEKIKALRKRYDAFLEEDKKRKERNDYILERLEKMRSCITLVQVRCKGYSKDSCDYQGGVIKRAIDGPRHMYAKSDNQKRDELNILKEISQKYILIPKGTTNDPKNNYDRVIPGDPGLVQSPSNDMDWKSKYSILDELKRQEKGENSKATADKRHGDNDLHDDVKNQKYILEDSNLKTNYQNENSDNRDLLPNKLDDGHDLNTVNRPNREERNNYRNKEKEPENTEDLNIEATSALSAEQDEIPLDKNNDQEAKSKLNDLLPQNYQVEVKQDQIYYDSNLKEEKDLKNNLYEKLTEEQQPTAVCKDKYLPEEKNVTEVEKKSPENIAQTASDLPSVVSNETVNVVAKEDIPLSYSNSPEPIKNDNLVIAKTAEVKPTLREEPSTDNKEPEYQQQESNIKTEENVEQNASLDVNNEFETEQREMFYEETAGVYKQGDATVYPEENENYANQEYSNYYEDIQKEQIYPIDINEHEETIERYDPNYEEQYANNYDGTDETEYQTQVYGVDDTYNQQVAYDQPGDNYQEQQIQNYEAGDKEAGKGDQAVYYDNAQTKEPYDNKLGDQPEAAYTEGYETQDYALVQEAPSIEAIGEQLDLEDKYIQNPNKSVENQDHKNDIEQTSELKHPDANVI</sequence>
<reference evidence="2 3" key="1">
    <citation type="journal article" date="2011" name="Cell">
        <title>The monarch butterfly genome yields insights into long-distance migration.</title>
        <authorList>
            <person name="Zhan S."/>
            <person name="Merlin C."/>
            <person name="Boore J.L."/>
            <person name="Reppert S.M."/>
        </authorList>
    </citation>
    <scope>NUCLEOTIDE SEQUENCE [LARGE SCALE GENOMIC DNA]</scope>
    <source>
        <strain evidence="2">F-2</strain>
    </source>
</reference>